<evidence type="ECO:0000256" key="1">
    <source>
        <dbReference type="SAM" id="MobiDB-lite"/>
    </source>
</evidence>
<dbReference type="Proteomes" id="UP001139006">
    <property type="component" value="Unassembled WGS sequence"/>
</dbReference>
<feature type="domain" description="Lreu-0056-like" evidence="3">
    <location>
        <begin position="89"/>
        <end position="201"/>
    </location>
</feature>
<feature type="region of interest" description="Disordered" evidence="1">
    <location>
        <begin position="26"/>
        <end position="86"/>
    </location>
</feature>
<keyword evidence="2" id="KW-0732">Signal</keyword>
<gene>
    <name evidence="4" type="ORF">LB941_03665</name>
</gene>
<reference evidence="4 5" key="1">
    <citation type="journal article" date="2023" name="Int. J. Syst. Evol. Microbiol.">
        <title>Ligilactobacillus ubinensis sp. nov., a novel species isolated from the wild ferment of a durian fruit (Durio zibethinus).</title>
        <authorList>
            <person name="Heng Y.C."/>
            <person name="Menon N."/>
            <person name="Chen B."/>
            <person name="Loo B.Z.L."/>
            <person name="Wong G.W.J."/>
            <person name="Lim A.C.H."/>
            <person name="Silvaraju S."/>
            <person name="Kittelmann S."/>
        </authorList>
    </citation>
    <scope>NUCLEOTIDE SEQUENCE [LARGE SCALE GENOMIC DNA]</scope>
    <source>
        <strain evidence="4 5">WILCCON 0076</strain>
    </source>
</reference>
<feature type="compositionally biased region" description="Low complexity" evidence="1">
    <location>
        <begin position="49"/>
        <end position="86"/>
    </location>
</feature>
<evidence type="ECO:0000313" key="4">
    <source>
        <dbReference type="EMBL" id="MCP0886434.1"/>
    </source>
</evidence>
<feature type="chain" id="PRO_5040949197" description="Lreu-0056-like domain-containing protein" evidence="2">
    <location>
        <begin position="19"/>
        <end position="209"/>
    </location>
</feature>
<name>A0A9X2FJG0_9LACO</name>
<dbReference type="RefSeq" id="WP_253359563.1">
    <property type="nucleotide sequence ID" value="NZ_JAIULA010000005.1"/>
</dbReference>
<dbReference type="InterPro" id="IPR054365">
    <property type="entry name" value="Lreu_0056-like"/>
</dbReference>
<feature type="signal peptide" evidence="2">
    <location>
        <begin position="1"/>
        <end position="18"/>
    </location>
</feature>
<organism evidence="4 5">
    <name type="scientific">Ligilactobacillus ubinensis</name>
    <dbReference type="NCBI Taxonomy" id="2876789"/>
    <lineage>
        <taxon>Bacteria</taxon>
        <taxon>Bacillati</taxon>
        <taxon>Bacillota</taxon>
        <taxon>Bacilli</taxon>
        <taxon>Lactobacillales</taxon>
        <taxon>Lactobacillaceae</taxon>
        <taxon>Ligilactobacillus</taxon>
    </lineage>
</organism>
<evidence type="ECO:0000259" key="3">
    <source>
        <dbReference type="Pfam" id="PF22125"/>
    </source>
</evidence>
<feature type="compositionally biased region" description="Basic residues" evidence="1">
    <location>
        <begin position="38"/>
        <end position="48"/>
    </location>
</feature>
<dbReference type="AlphaFoldDB" id="A0A9X2FJG0"/>
<dbReference type="CDD" id="cd15778">
    <property type="entry name" value="Lreu_0056_like"/>
    <property type="match status" value="1"/>
</dbReference>
<dbReference type="Pfam" id="PF22125">
    <property type="entry name" value="Lreu_0056_like"/>
    <property type="match status" value="1"/>
</dbReference>
<keyword evidence="5" id="KW-1185">Reference proteome</keyword>
<comment type="caution">
    <text evidence="4">The sequence shown here is derived from an EMBL/GenBank/DDBJ whole genome shotgun (WGS) entry which is preliminary data.</text>
</comment>
<evidence type="ECO:0000313" key="5">
    <source>
        <dbReference type="Proteomes" id="UP001139006"/>
    </source>
</evidence>
<protein>
    <recommendedName>
        <fullName evidence="3">Lreu-0056-like domain-containing protein</fullName>
    </recommendedName>
</protein>
<feature type="region of interest" description="Disordered" evidence="1">
    <location>
        <begin position="188"/>
        <end position="209"/>
    </location>
</feature>
<dbReference type="PROSITE" id="PS51257">
    <property type="entry name" value="PROKAR_LIPOPROTEIN"/>
    <property type="match status" value="1"/>
</dbReference>
<proteinExistence type="predicted"/>
<sequence>MKLVIKGIVGLSILGSLAGCGNQGTNNTAKTDANQSVSKKKTSKKVQKKVSSSIFLSSESSSNSSSDSSNNNITSSSSKETATTSSVNEKTVGVMVALLDNPNWFKEYIQEGELYYGVESTNSDEELQGYNYITANGDPTSYIYYKIDGESVTYKQWIPSNSSVADGHMETKVATVEQLESDYYSSQAQKSEVDGYANNLKDESSYTAN</sequence>
<feature type="compositionally biased region" description="Basic and acidic residues" evidence="1">
    <location>
        <begin position="200"/>
        <end position="209"/>
    </location>
</feature>
<dbReference type="EMBL" id="JAIULA010000005">
    <property type="protein sequence ID" value="MCP0886434.1"/>
    <property type="molecule type" value="Genomic_DNA"/>
</dbReference>
<evidence type="ECO:0000256" key="2">
    <source>
        <dbReference type="SAM" id="SignalP"/>
    </source>
</evidence>
<dbReference type="Gene3D" id="3.30.1460.60">
    <property type="match status" value="1"/>
</dbReference>
<accession>A0A9X2FJG0</accession>